<dbReference type="AlphaFoldDB" id="A0A4C1YC33"/>
<sequence length="77" mass="8417">MVAFQQRHRTFVAGTATAGRPRRLHWTPEVAVARIYTFGESVGQRGAGQARTCAGAPDGSVGPPIRNERLKRYVLPL</sequence>
<evidence type="ECO:0000313" key="2">
    <source>
        <dbReference type="Proteomes" id="UP000299102"/>
    </source>
</evidence>
<dbReference type="Proteomes" id="UP000299102">
    <property type="component" value="Unassembled WGS sequence"/>
</dbReference>
<organism evidence="1 2">
    <name type="scientific">Eumeta variegata</name>
    <name type="common">Bagworm moth</name>
    <name type="synonym">Eumeta japonica</name>
    <dbReference type="NCBI Taxonomy" id="151549"/>
    <lineage>
        <taxon>Eukaryota</taxon>
        <taxon>Metazoa</taxon>
        <taxon>Ecdysozoa</taxon>
        <taxon>Arthropoda</taxon>
        <taxon>Hexapoda</taxon>
        <taxon>Insecta</taxon>
        <taxon>Pterygota</taxon>
        <taxon>Neoptera</taxon>
        <taxon>Endopterygota</taxon>
        <taxon>Lepidoptera</taxon>
        <taxon>Glossata</taxon>
        <taxon>Ditrysia</taxon>
        <taxon>Tineoidea</taxon>
        <taxon>Psychidae</taxon>
        <taxon>Oiketicinae</taxon>
        <taxon>Eumeta</taxon>
    </lineage>
</organism>
<reference evidence="1 2" key="1">
    <citation type="journal article" date="2019" name="Commun. Biol.">
        <title>The bagworm genome reveals a unique fibroin gene that provides high tensile strength.</title>
        <authorList>
            <person name="Kono N."/>
            <person name="Nakamura H."/>
            <person name="Ohtoshi R."/>
            <person name="Tomita M."/>
            <person name="Numata K."/>
            <person name="Arakawa K."/>
        </authorList>
    </citation>
    <scope>NUCLEOTIDE SEQUENCE [LARGE SCALE GENOMIC DNA]</scope>
</reference>
<protein>
    <submittedName>
        <fullName evidence="1">Uncharacterized protein</fullName>
    </submittedName>
</protein>
<name>A0A4C1YC33_EUMVA</name>
<gene>
    <name evidence="1" type="ORF">EVAR_57995_1</name>
</gene>
<evidence type="ECO:0000313" key="1">
    <source>
        <dbReference type="EMBL" id="GBP72229.1"/>
    </source>
</evidence>
<keyword evidence="2" id="KW-1185">Reference proteome</keyword>
<comment type="caution">
    <text evidence="1">The sequence shown here is derived from an EMBL/GenBank/DDBJ whole genome shotgun (WGS) entry which is preliminary data.</text>
</comment>
<proteinExistence type="predicted"/>
<dbReference type="EMBL" id="BGZK01001138">
    <property type="protein sequence ID" value="GBP72229.1"/>
    <property type="molecule type" value="Genomic_DNA"/>
</dbReference>
<accession>A0A4C1YC33</accession>